<evidence type="ECO:0000256" key="1">
    <source>
        <dbReference type="SAM" id="MobiDB-lite"/>
    </source>
</evidence>
<dbReference type="Proteomes" id="UP000051952">
    <property type="component" value="Unassembled WGS sequence"/>
</dbReference>
<dbReference type="EMBL" id="CYKH01000509">
    <property type="protein sequence ID" value="CUG03427.1"/>
    <property type="molecule type" value="Genomic_DNA"/>
</dbReference>
<feature type="region of interest" description="Disordered" evidence="1">
    <location>
        <begin position="81"/>
        <end position="115"/>
    </location>
</feature>
<proteinExistence type="predicted"/>
<feature type="compositionally biased region" description="Polar residues" evidence="1">
    <location>
        <begin position="202"/>
        <end position="219"/>
    </location>
</feature>
<gene>
    <name evidence="2" type="ORF">BSAL_70145</name>
</gene>
<reference evidence="3" key="1">
    <citation type="submission" date="2015-09" db="EMBL/GenBank/DDBJ databases">
        <authorList>
            <consortium name="Pathogen Informatics"/>
        </authorList>
    </citation>
    <scope>NUCLEOTIDE SEQUENCE [LARGE SCALE GENOMIC DNA]</scope>
    <source>
        <strain evidence="3">Lake Konstanz</strain>
    </source>
</reference>
<name>A0A0S4IW27_BODSA</name>
<protein>
    <submittedName>
        <fullName evidence="2">Uncharacterized protein</fullName>
    </submittedName>
</protein>
<feature type="region of interest" description="Disordered" evidence="1">
    <location>
        <begin position="174"/>
        <end position="219"/>
    </location>
</feature>
<keyword evidence="3" id="KW-1185">Reference proteome</keyword>
<feature type="region of interest" description="Disordered" evidence="1">
    <location>
        <begin position="131"/>
        <end position="156"/>
    </location>
</feature>
<dbReference type="VEuPathDB" id="TriTrypDB:BSAL_70145"/>
<evidence type="ECO:0000313" key="3">
    <source>
        <dbReference type="Proteomes" id="UP000051952"/>
    </source>
</evidence>
<accession>A0A0S4IW27</accession>
<feature type="compositionally biased region" description="Polar residues" evidence="1">
    <location>
        <begin position="87"/>
        <end position="111"/>
    </location>
</feature>
<dbReference type="AlphaFoldDB" id="A0A0S4IW27"/>
<dbReference type="OrthoDB" id="245465at2759"/>
<organism evidence="2 3">
    <name type="scientific">Bodo saltans</name>
    <name type="common">Flagellated protozoan</name>
    <dbReference type="NCBI Taxonomy" id="75058"/>
    <lineage>
        <taxon>Eukaryota</taxon>
        <taxon>Discoba</taxon>
        <taxon>Euglenozoa</taxon>
        <taxon>Kinetoplastea</taxon>
        <taxon>Metakinetoplastina</taxon>
        <taxon>Eubodonida</taxon>
        <taxon>Bodonidae</taxon>
        <taxon>Bodo</taxon>
    </lineage>
</organism>
<sequence>MQHQFPTVKNKRPHDVARFLRSFALEDRHEATNLLLTLGLQKLTEEQQRTRASSRLVSSEPLPLDTEIVSLRYLRDVAVSARKNSRRQQTPSPIHRSSSNGRVGTTTSTDATRQRSPRCVKCFQNATDVAASSSPSAAAYRRTLSPKTAHRDASPDLKAMIERDKRNYYAAANAAHASSDHHHHATTQRSGGSGVVADESPRTVSHSTTNATHQHQQLPHHNNDIHFEFIERKSLPQVKTPSAATAVTANRVADEVVAAAAGAALASSASMELPQEAYRSISIPQYPPYHYRRDSENESLISNSAGSLLPPPSRVDTEIGREVVFPAPSTSSDAHKTVLVEAKNNNIKQRERALAEQSGATHVPPPKVVAPPITGENDEPPSTIPADAVRALWTYVCDQRGARRNPLVVAAALPPDVSAVAFSPEFDQVYQSLLLSYHLQEHITSTS</sequence>
<evidence type="ECO:0000313" key="2">
    <source>
        <dbReference type="EMBL" id="CUG03427.1"/>
    </source>
</evidence>